<dbReference type="InterPro" id="IPR015793">
    <property type="entry name" value="Pyrv_Knase_brl"/>
</dbReference>
<evidence type="ECO:0000256" key="15">
    <source>
        <dbReference type="ARBA" id="ARBA00022958"/>
    </source>
</evidence>
<proteinExistence type="inferred from homology"/>
<organism evidence="24 25">
    <name type="scientific">Lacticaseibacillus manihotivorans DSM 13343 = JCM 12514</name>
    <dbReference type="NCBI Taxonomy" id="1423769"/>
    <lineage>
        <taxon>Bacteria</taxon>
        <taxon>Bacillati</taxon>
        <taxon>Bacillota</taxon>
        <taxon>Bacilli</taxon>
        <taxon>Lactobacillales</taxon>
        <taxon>Lactobacillaceae</taxon>
        <taxon>Lacticaseibacillus</taxon>
    </lineage>
</organism>
<dbReference type="InterPro" id="IPR015806">
    <property type="entry name" value="Pyrv_Knase_insert_dom_sf"/>
</dbReference>
<evidence type="ECO:0000256" key="1">
    <source>
        <dbReference type="ARBA" id="ARBA00001946"/>
    </source>
</evidence>
<evidence type="ECO:0000256" key="18">
    <source>
        <dbReference type="ARBA" id="ARBA00048152"/>
    </source>
</evidence>
<dbReference type="GO" id="GO:0004743">
    <property type="term" value="F:pyruvate kinase activity"/>
    <property type="evidence" value="ECO:0007669"/>
    <property type="project" value="UniProtKB-UniRule"/>
</dbReference>
<evidence type="ECO:0000256" key="16">
    <source>
        <dbReference type="ARBA" id="ARBA00023152"/>
    </source>
</evidence>
<dbReference type="OrthoDB" id="9812123at2"/>
<dbReference type="InterPro" id="IPR011037">
    <property type="entry name" value="Pyrv_Knase-like_insert_dom_sf"/>
</dbReference>
<dbReference type="InterPro" id="IPR015795">
    <property type="entry name" value="Pyrv_Knase_C"/>
</dbReference>
<evidence type="ECO:0000256" key="7">
    <source>
        <dbReference type="ARBA" id="ARBA00012142"/>
    </source>
</evidence>
<dbReference type="GO" id="GO:0005524">
    <property type="term" value="F:ATP binding"/>
    <property type="evidence" value="ECO:0007669"/>
    <property type="project" value="UniProtKB-KW"/>
</dbReference>
<dbReference type="GO" id="GO:0000287">
    <property type="term" value="F:magnesium ion binding"/>
    <property type="evidence" value="ECO:0007669"/>
    <property type="project" value="UniProtKB-UniRule"/>
</dbReference>
<keyword evidence="25" id="KW-1185">Reference proteome</keyword>
<dbReference type="Pfam" id="PF00391">
    <property type="entry name" value="PEP-utilizers"/>
    <property type="match status" value="1"/>
</dbReference>
<dbReference type="PATRIC" id="fig|1423769.4.peg.1542"/>
<dbReference type="NCBIfam" id="NF004491">
    <property type="entry name" value="PRK05826.1"/>
    <property type="match status" value="1"/>
</dbReference>
<feature type="domain" description="Pyruvate kinase barrel" evidence="21">
    <location>
        <begin position="1"/>
        <end position="326"/>
    </location>
</feature>
<dbReference type="Proteomes" id="UP000051790">
    <property type="component" value="Unassembled WGS sequence"/>
</dbReference>
<dbReference type="RefSeq" id="WP_056964016.1">
    <property type="nucleotide sequence ID" value="NZ_AZEU01000174.1"/>
</dbReference>
<dbReference type="EC" id="2.7.1.40" evidence="7 19"/>
<keyword evidence="13" id="KW-0067">ATP-binding</keyword>
<evidence type="ECO:0000256" key="8">
    <source>
        <dbReference type="ARBA" id="ARBA00018587"/>
    </source>
</evidence>
<evidence type="ECO:0000256" key="13">
    <source>
        <dbReference type="ARBA" id="ARBA00022840"/>
    </source>
</evidence>
<dbReference type="FunFam" id="3.20.20.60:FF:000025">
    <property type="entry name" value="Pyruvate kinase"/>
    <property type="match status" value="1"/>
</dbReference>
<feature type="domain" description="Pyruvate kinase C-terminal" evidence="23">
    <location>
        <begin position="359"/>
        <end position="470"/>
    </location>
</feature>
<dbReference type="AlphaFoldDB" id="A0A0R1QH65"/>
<dbReference type="InterPro" id="IPR040442">
    <property type="entry name" value="Pyrv_kinase-like_dom_sf"/>
</dbReference>
<keyword evidence="14 20" id="KW-0460">Magnesium</keyword>
<dbReference type="Gene3D" id="3.40.1380.20">
    <property type="entry name" value="Pyruvate kinase, C-terminal domain"/>
    <property type="match status" value="1"/>
</dbReference>
<dbReference type="SUPFAM" id="SSF52935">
    <property type="entry name" value="PK C-terminal domain-like"/>
    <property type="match status" value="1"/>
</dbReference>
<comment type="similarity">
    <text evidence="4">In the C-terminal section; belongs to the PEP-utilizing enzyme family.</text>
</comment>
<dbReference type="GO" id="GO:0016301">
    <property type="term" value="F:kinase activity"/>
    <property type="evidence" value="ECO:0007669"/>
    <property type="project" value="UniProtKB-KW"/>
</dbReference>
<comment type="catalytic activity">
    <reaction evidence="18 20">
        <text>pyruvate + ATP = phosphoenolpyruvate + ADP + H(+)</text>
        <dbReference type="Rhea" id="RHEA:18157"/>
        <dbReference type="ChEBI" id="CHEBI:15361"/>
        <dbReference type="ChEBI" id="CHEBI:15378"/>
        <dbReference type="ChEBI" id="CHEBI:30616"/>
        <dbReference type="ChEBI" id="CHEBI:58702"/>
        <dbReference type="ChEBI" id="CHEBI:456216"/>
        <dbReference type="EC" id="2.7.1.40"/>
    </reaction>
</comment>
<comment type="pathway">
    <text evidence="3 20">Carbohydrate degradation; glycolysis; pyruvate from D-glyceraldehyde 3-phosphate: step 5/5.</text>
</comment>
<comment type="cofactor">
    <cofactor evidence="1">
        <name>Mg(2+)</name>
        <dbReference type="ChEBI" id="CHEBI:18420"/>
    </cofactor>
</comment>
<evidence type="ECO:0000259" key="21">
    <source>
        <dbReference type="Pfam" id="PF00224"/>
    </source>
</evidence>
<dbReference type="Pfam" id="PF02887">
    <property type="entry name" value="PK_C"/>
    <property type="match status" value="1"/>
</dbReference>
<dbReference type="SUPFAM" id="SSF50800">
    <property type="entry name" value="PK beta-barrel domain-like"/>
    <property type="match status" value="1"/>
</dbReference>
<keyword evidence="10" id="KW-0479">Metal-binding</keyword>
<evidence type="ECO:0000256" key="19">
    <source>
        <dbReference type="NCBIfam" id="TIGR01064"/>
    </source>
</evidence>
<dbReference type="FunFam" id="3.40.1380.20:FF:000013">
    <property type="entry name" value="Pyruvate kinase"/>
    <property type="match status" value="1"/>
</dbReference>
<keyword evidence="11" id="KW-0547">Nucleotide-binding</keyword>
<dbReference type="Gene3D" id="3.20.20.60">
    <property type="entry name" value="Phosphoenolpyruvate-binding domains"/>
    <property type="match status" value="1"/>
</dbReference>
<protein>
    <recommendedName>
        <fullName evidence="8 19">Pyruvate kinase</fullName>
        <ecNumber evidence="7 19">2.7.1.40</ecNumber>
    </recommendedName>
</protein>
<dbReference type="InterPro" id="IPR001697">
    <property type="entry name" value="Pyr_Knase"/>
</dbReference>
<dbReference type="SUPFAM" id="SSF51621">
    <property type="entry name" value="Phosphoenolpyruvate/pyruvate domain"/>
    <property type="match status" value="1"/>
</dbReference>
<comment type="similarity">
    <text evidence="5 20">Belongs to the pyruvate kinase family.</text>
</comment>
<keyword evidence="15" id="KW-0630">Potassium</keyword>
<dbReference type="InterPro" id="IPR008279">
    <property type="entry name" value="PEP-util_enz_mobile_dom"/>
</dbReference>
<evidence type="ECO:0000256" key="10">
    <source>
        <dbReference type="ARBA" id="ARBA00022723"/>
    </source>
</evidence>
<dbReference type="Gene3D" id="2.40.33.10">
    <property type="entry name" value="PK beta-barrel domain-like"/>
    <property type="match status" value="1"/>
</dbReference>
<keyword evidence="12 20" id="KW-0418">Kinase</keyword>
<gene>
    <name evidence="24" type="ORF">FD01_GL001434</name>
</gene>
<dbReference type="NCBIfam" id="TIGR01064">
    <property type="entry name" value="pyruv_kin"/>
    <property type="match status" value="1"/>
</dbReference>
<accession>A0A0R1QH65</accession>
<comment type="subunit">
    <text evidence="6">Homotetramer.</text>
</comment>
<name>A0A0R1QH65_9LACO</name>
<evidence type="ECO:0000313" key="24">
    <source>
        <dbReference type="EMBL" id="KRL43980.1"/>
    </source>
</evidence>
<keyword evidence="17 24" id="KW-0670">Pyruvate</keyword>
<dbReference type="FunFam" id="2.40.33.10:FF:000001">
    <property type="entry name" value="Pyruvate kinase"/>
    <property type="match status" value="1"/>
</dbReference>
<dbReference type="GO" id="GO:0030955">
    <property type="term" value="F:potassium ion binding"/>
    <property type="evidence" value="ECO:0007669"/>
    <property type="project" value="UniProtKB-UniRule"/>
</dbReference>
<evidence type="ECO:0000256" key="9">
    <source>
        <dbReference type="ARBA" id="ARBA00022679"/>
    </source>
</evidence>
<dbReference type="UniPathway" id="UPA00109">
    <property type="reaction ID" value="UER00188"/>
</dbReference>
<sequence>MKKTKIVSTLGPASNSTDIIVKLIEAGANVFRFNFSHGDHEEHLSRLNMVHEAEKITGKTVGIMLDTKGAEIRTTVQKGKKFELHTGDVMRISMDDSIEGTPEKIAVTYPGLYDDTHVGGHVLFDDGLIDTLITEKDEANRELVVEVENGGMLGSRKGVNAPGVGINLPGITEKDASDIRFGLDHGINFIAASFVRKPQDILDIRELLEEKDALNVQIFPKIESQEGIDNFDAVLKVSDGLMVPRGDMGVEIPFEQVPLVQKTMIKKANAAGKPVITATQMLDSMQENPRPTRAEVSDVANAVFDGTDATMLSGESANGDYPVESVAAMARIDEYAENAMQNSDTYALKSFANKENVTEAVGQSVAHTARNLGVKTIVAATESGFTARMISKYRPKADILAITFDDKTRRGLTVNWGVFPIVAEKPDSTDAMFELATKKAVELGFAQEGDLILITAGVPVGETGTTNVMKAQLIGSKLVEGSGVGDESTVGKAVLASNADEAASKMSKGDILVVKTTDKDYLPAIEKAAALVVENGGLTSHAAVVGIAMGIPVVVGAAGAMDAITDGQVITVDSRRGIVYKGATNTL</sequence>
<dbReference type="Gene3D" id="3.50.30.10">
    <property type="entry name" value="Phosphohistidine domain"/>
    <property type="match status" value="1"/>
</dbReference>
<keyword evidence="16 20" id="KW-0324">Glycolysis</keyword>
<reference evidence="24 25" key="1">
    <citation type="journal article" date="2015" name="Genome Announc.">
        <title>Expanding the biotechnology potential of lactobacilli through comparative genomics of 213 strains and associated genera.</title>
        <authorList>
            <person name="Sun Z."/>
            <person name="Harris H.M."/>
            <person name="McCann A."/>
            <person name="Guo C."/>
            <person name="Argimon S."/>
            <person name="Zhang W."/>
            <person name="Yang X."/>
            <person name="Jeffery I.B."/>
            <person name="Cooney J.C."/>
            <person name="Kagawa T.F."/>
            <person name="Liu W."/>
            <person name="Song Y."/>
            <person name="Salvetti E."/>
            <person name="Wrobel A."/>
            <person name="Rasinkangas P."/>
            <person name="Parkhill J."/>
            <person name="Rea M.C."/>
            <person name="O'Sullivan O."/>
            <person name="Ritari J."/>
            <person name="Douillard F.P."/>
            <person name="Paul Ross R."/>
            <person name="Yang R."/>
            <person name="Briner A.E."/>
            <person name="Felis G.E."/>
            <person name="de Vos W.M."/>
            <person name="Barrangou R."/>
            <person name="Klaenhammer T.R."/>
            <person name="Caufield P.W."/>
            <person name="Cui Y."/>
            <person name="Zhang H."/>
            <person name="O'Toole P.W."/>
        </authorList>
    </citation>
    <scope>NUCLEOTIDE SEQUENCE [LARGE SCALE GENOMIC DNA]</scope>
    <source>
        <strain evidence="24 25">DSM 13343</strain>
    </source>
</reference>
<evidence type="ECO:0000256" key="11">
    <source>
        <dbReference type="ARBA" id="ARBA00022741"/>
    </source>
</evidence>
<dbReference type="FunFam" id="3.50.30.10:FF:000004">
    <property type="entry name" value="Pyruvate kinase"/>
    <property type="match status" value="1"/>
</dbReference>
<evidence type="ECO:0000256" key="2">
    <source>
        <dbReference type="ARBA" id="ARBA00001958"/>
    </source>
</evidence>
<feature type="domain" description="PEP-utilising enzyme mobile" evidence="22">
    <location>
        <begin position="507"/>
        <end position="577"/>
    </location>
</feature>
<evidence type="ECO:0000256" key="4">
    <source>
        <dbReference type="ARBA" id="ARBA00006237"/>
    </source>
</evidence>
<dbReference type="EMBL" id="AZEU01000174">
    <property type="protein sequence ID" value="KRL43980.1"/>
    <property type="molecule type" value="Genomic_DNA"/>
</dbReference>
<dbReference type="PANTHER" id="PTHR11817">
    <property type="entry name" value="PYRUVATE KINASE"/>
    <property type="match status" value="1"/>
</dbReference>
<evidence type="ECO:0000259" key="23">
    <source>
        <dbReference type="Pfam" id="PF02887"/>
    </source>
</evidence>
<comment type="caution">
    <text evidence="24">The sequence shown here is derived from an EMBL/GenBank/DDBJ whole genome shotgun (WGS) entry which is preliminary data.</text>
</comment>
<dbReference type="NCBIfam" id="NF004978">
    <property type="entry name" value="PRK06354.1"/>
    <property type="match status" value="1"/>
</dbReference>
<evidence type="ECO:0000256" key="14">
    <source>
        <dbReference type="ARBA" id="ARBA00022842"/>
    </source>
</evidence>
<dbReference type="PRINTS" id="PR01050">
    <property type="entry name" value="PYRUVTKNASE"/>
</dbReference>
<evidence type="ECO:0000256" key="6">
    <source>
        <dbReference type="ARBA" id="ARBA00011881"/>
    </source>
</evidence>
<evidence type="ECO:0000256" key="3">
    <source>
        <dbReference type="ARBA" id="ARBA00004997"/>
    </source>
</evidence>
<evidence type="ECO:0000259" key="22">
    <source>
        <dbReference type="Pfam" id="PF00391"/>
    </source>
</evidence>
<dbReference type="Pfam" id="PF00224">
    <property type="entry name" value="PK"/>
    <property type="match status" value="1"/>
</dbReference>
<comment type="cofactor">
    <cofactor evidence="2">
        <name>K(+)</name>
        <dbReference type="ChEBI" id="CHEBI:29103"/>
    </cofactor>
</comment>
<keyword evidence="9 20" id="KW-0808">Transferase</keyword>
<evidence type="ECO:0000256" key="5">
    <source>
        <dbReference type="ARBA" id="ARBA00008663"/>
    </source>
</evidence>
<dbReference type="InterPro" id="IPR036918">
    <property type="entry name" value="Pyrv_Knase_C_sf"/>
</dbReference>
<evidence type="ECO:0000256" key="20">
    <source>
        <dbReference type="RuleBase" id="RU000504"/>
    </source>
</evidence>
<evidence type="ECO:0000256" key="12">
    <source>
        <dbReference type="ARBA" id="ARBA00022777"/>
    </source>
</evidence>
<evidence type="ECO:0000256" key="17">
    <source>
        <dbReference type="ARBA" id="ARBA00023317"/>
    </source>
</evidence>
<dbReference type="InterPro" id="IPR015813">
    <property type="entry name" value="Pyrv/PenolPyrv_kinase-like_dom"/>
</dbReference>
<evidence type="ECO:0000313" key="25">
    <source>
        <dbReference type="Proteomes" id="UP000051790"/>
    </source>
</evidence>